<organism evidence="1">
    <name type="scientific">Oryza punctata</name>
    <name type="common">Red rice</name>
    <dbReference type="NCBI Taxonomy" id="4537"/>
    <lineage>
        <taxon>Eukaryota</taxon>
        <taxon>Viridiplantae</taxon>
        <taxon>Streptophyta</taxon>
        <taxon>Embryophyta</taxon>
        <taxon>Tracheophyta</taxon>
        <taxon>Spermatophyta</taxon>
        <taxon>Magnoliopsida</taxon>
        <taxon>Liliopsida</taxon>
        <taxon>Poales</taxon>
        <taxon>Poaceae</taxon>
        <taxon>BOP clade</taxon>
        <taxon>Oryzoideae</taxon>
        <taxon>Oryzeae</taxon>
        <taxon>Oryzinae</taxon>
        <taxon>Oryza</taxon>
    </lineage>
</organism>
<dbReference type="HOGENOM" id="CLU_2125126_0_0_1"/>
<dbReference type="Gramene" id="OPUNC07G23810.1">
    <property type="protein sequence ID" value="OPUNC07G23810.1"/>
    <property type="gene ID" value="OPUNC07G23810"/>
</dbReference>
<sequence length="114" mass="12489">MHVTAEAKNPASCVTAGIARIPAPTYGINSCRKIKISEDDKTNITVVPATRKIELVTLPDIQTRNGSITVHLKGKRSMHKEVERSMLCLTRFVLHGCLVEIGEEALQLLLLRAG</sequence>
<reference evidence="1" key="1">
    <citation type="submission" date="2015-04" db="UniProtKB">
        <authorList>
            <consortium name="EnsemblPlants"/>
        </authorList>
    </citation>
    <scope>IDENTIFICATION</scope>
</reference>
<proteinExistence type="predicted"/>
<evidence type="ECO:0000313" key="2">
    <source>
        <dbReference type="Proteomes" id="UP000026962"/>
    </source>
</evidence>
<dbReference type="Gramene" id="OPUNC07G23780.1">
    <property type="protein sequence ID" value="OPUNC07G23780.1"/>
    <property type="gene ID" value="OPUNC07G23780"/>
</dbReference>
<name>A0A0E0LPF0_ORYPU</name>
<dbReference type="Proteomes" id="UP000026962">
    <property type="component" value="Chromosome 7"/>
</dbReference>
<dbReference type="EnsemblPlants" id="OPUNC07G23810.1">
    <property type="protein sequence ID" value="OPUNC07G23810.1"/>
    <property type="gene ID" value="OPUNC07G23810"/>
</dbReference>
<dbReference type="EnsemblPlants" id="OPUNC07G23780.1">
    <property type="protein sequence ID" value="OPUNC07G23780.1"/>
    <property type="gene ID" value="OPUNC07G23780"/>
</dbReference>
<dbReference type="OMA" id="SAYCCEH"/>
<reference evidence="1" key="2">
    <citation type="submission" date="2018-05" db="EMBL/GenBank/DDBJ databases">
        <title>OpunRS2 (Oryza punctata Reference Sequence Version 2).</title>
        <authorList>
            <person name="Zhang J."/>
            <person name="Kudrna D."/>
            <person name="Lee S."/>
            <person name="Talag J."/>
            <person name="Welchert J."/>
            <person name="Wing R.A."/>
        </authorList>
    </citation>
    <scope>NUCLEOTIDE SEQUENCE [LARGE SCALE GENOMIC DNA]</scope>
</reference>
<evidence type="ECO:0000313" key="1">
    <source>
        <dbReference type="EnsemblPlants" id="OPUNC07G23810.1"/>
    </source>
</evidence>
<keyword evidence="2" id="KW-1185">Reference proteome</keyword>
<dbReference type="AlphaFoldDB" id="A0A0E0LPF0"/>
<protein>
    <submittedName>
        <fullName evidence="1">Uncharacterized protein</fullName>
    </submittedName>
</protein>
<accession>A0A0E0LPF0</accession>